<dbReference type="SUPFAM" id="SSF48726">
    <property type="entry name" value="Immunoglobulin"/>
    <property type="match status" value="1"/>
</dbReference>
<dbReference type="InterPro" id="IPR036179">
    <property type="entry name" value="Ig-like_dom_sf"/>
</dbReference>
<dbReference type="STRING" id="151549.A0A4C1TUK9"/>
<dbReference type="Proteomes" id="UP000299102">
    <property type="component" value="Unassembled WGS sequence"/>
</dbReference>
<organism evidence="3 4">
    <name type="scientific">Eumeta variegata</name>
    <name type="common">Bagworm moth</name>
    <name type="synonym">Eumeta japonica</name>
    <dbReference type="NCBI Taxonomy" id="151549"/>
    <lineage>
        <taxon>Eukaryota</taxon>
        <taxon>Metazoa</taxon>
        <taxon>Ecdysozoa</taxon>
        <taxon>Arthropoda</taxon>
        <taxon>Hexapoda</taxon>
        <taxon>Insecta</taxon>
        <taxon>Pterygota</taxon>
        <taxon>Neoptera</taxon>
        <taxon>Endopterygota</taxon>
        <taxon>Lepidoptera</taxon>
        <taxon>Glossata</taxon>
        <taxon>Ditrysia</taxon>
        <taxon>Tineoidea</taxon>
        <taxon>Psychidae</taxon>
        <taxon>Oiketicinae</taxon>
        <taxon>Eumeta</taxon>
    </lineage>
</organism>
<accession>A0A4C1TUK9</accession>
<dbReference type="Pfam" id="PF07679">
    <property type="entry name" value="I-set"/>
    <property type="match status" value="1"/>
</dbReference>
<dbReference type="InterPro" id="IPR013783">
    <property type="entry name" value="Ig-like_fold"/>
</dbReference>
<dbReference type="EMBL" id="BGZK01006336">
    <property type="protein sequence ID" value="GBP17588.1"/>
    <property type="molecule type" value="Genomic_DNA"/>
</dbReference>
<gene>
    <name evidence="3" type="primary">sls</name>
    <name evidence="3" type="ORF">EVAR_72036_1</name>
</gene>
<feature type="region of interest" description="Disordered" evidence="1">
    <location>
        <begin position="65"/>
        <end position="88"/>
    </location>
</feature>
<feature type="compositionally biased region" description="Basic residues" evidence="1">
    <location>
        <begin position="75"/>
        <end position="88"/>
    </location>
</feature>
<reference evidence="3 4" key="1">
    <citation type="journal article" date="2019" name="Commun. Biol.">
        <title>The bagworm genome reveals a unique fibroin gene that provides high tensile strength.</title>
        <authorList>
            <person name="Kono N."/>
            <person name="Nakamura H."/>
            <person name="Ohtoshi R."/>
            <person name="Tomita M."/>
            <person name="Numata K."/>
            <person name="Arakawa K."/>
        </authorList>
    </citation>
    <scope>NUCLEOTIDE SEQUENCE [LARGE SCALE GENOMIC DNA]</scope>
</reference>
<dbReference type="PANTHER" id="PTHR47633:SF4">
    <property type="entry name" value="MYOPALLADIN ISOFORM X1"/>
    <property type="match status" value="1"/>
</dbReference>
<evidence type="ECO:0000256" key="1">
    <source>
        <dbReference type="SAM" id="MobiDB-lite"/>
    </source>
</evidence>
<comment type="caution">
    <text evidence="3">The sequence shown here is derived from an EMBL/GenBank/DDBJ whole genome shotgun (WGS) entry which is preliminary data.</text>
</comment>
<dbReference type="Gene3D" id="2.60.40.10">
    <property type="entry name" value="Immunoglobulins"/>
    <property type="match status" value="1"/>
</dbReference>
<dbReference type="InterPro" id="IPR013098">
    <property type="entry name" value="Ig_I-set"/>
</dbReference>
<proteinExistence type="predicted"/>
<name>A0A4C1TUK9_EUMVA</name>
<dbReference type="PROSITE" id="PS50835">
    <property type="entry name" value="IG_LIKE"/>
    <property type="match status" value="1"/>
</dbReference>
<evidence type="ECO:0000313" key="4">
    <source>
        <dbReference type="Proteomes" id="UP000299102"/>
    </source>
</evidence>
<feature type="domain" description="Ig-like" evidence="2">
    <location>
        <begin position="1"/>
        <end position="57"/>
    </location>
</feature>
<keyword evidence="4" id="KW-1185">Reference proteome</keyword>
<dbReference type="AlphaFoldDB" id="A0A4C1TUK9"/>
<dbReference type="OrthoDB" id="6612025at2759"/>
<protein>
    <submittedName>
        <fullName evidence="3">Titin</fullName>
    </submittedName>
</protein>
<evidence type="ECO:0000259" key="2">
    <source>
        <dbReference type="PROSITE" id="PS50835"/>
    </source>
</evidence>
<sequence>MVTEWPVPIEASNRITTMHDFGYVALNMKYVNPEDSGTYTCRATNELGQAVTSASLIVQSKTSIQMETQHEAAMHKIHQRRSHSLPAP</sequence>
<dbReference type="PANTHER" id="PTHR47633">
    <property type="entry name" value="IMMUNOGLOBULIN"/>
    <property type="match status" value="1"/>
</dbReference>
<evidence type="ECO:0000313" key="3">
    <source>
        <dbReference type="EMBL" id="GBP17588.1"/>
    </source>
</evidence>
<dbReference type="InterPro" id="IPR007110">
    <property type="entry name" value="Ig-like_dom"/>
</dbReference>